<keyword evidence="6 10" id="KW-0560">Oxidoreductase</keyword>
<evidence type="ECO:0000256" key="8">
    <source>
        <dbReference type="ARBA" id="ARBA00023136"/>
    </source>
</evidence>
<gene>
    <name evidence="13" type="ORF">MCYG_04448</name>
</gene>
<dbReference type="InterPro" id="IPR017938">
    <property type="entry name" value="Riboflavin_synthase-like_b-brl"/>
</dbReference>
<dbReference type="VEuPathDB" id="FungiDB:MCYG_04448"/>
<dbReference type="GeneID" id="9229823"/>
<dbReference type="GO" id="GO:0090524">
    <property type="term" value="F:cytochrome-b5 reductase activity, acting on NADH"/>
    <property type="evidence" value="ECO:0007669"/>
    <property type="project" value="UniProtKB-EC"/>
</dbReference>
<feature type="binding site" evidence="9">
    <location>
        <position position="117"/>
    </location>
    <ligand>
        <name>FAD</name>
        <dbReference type="ChEBI" id="CHEBI:57692"/>
    </ligand>
</feature>
<dbReference type="FunFam" id="3.40.50.80:FF:000009">
    <property type="entry name" value="NADH-cytochrome b5 reductase"/>
    <property type="match status" value="1"/>
</dbReference>
<dbReference type="GO" id="GO:0006696">
    <property type="term" value="P:ergosterol biosynthetic process"/>
    <property type="evidence" value="ECO:0007669"/>
    <property type="project" value="TreeGrafter"/>
</dbReference>
<feature type="domain" description="FAD-binding FR-type" evidence="12">
    <location>
        <begin position="61"/>
        <end position="168"/>
    </location>
</feature>
<dbReference type="EMBL" id="DS995704">
    <property type="protein sequence ID" value="EEQ31629.1"/>
    <property type="molecule type" value="Genomic_DNA"/>
</dbReference>
<dbReference type="InterPro" id="IPR017927">
    <property type="entry name" value="FAD-bd_FR_type"/>
</dbReference>
<evidence type="ECO:0000256" key="10">
    <source>
        <dbReference type="RuleBase" id="RU361226"/>
    </source>
</evidence>
<dbReference type="InterPro" id="IPR008333">
    <property type="entry name" value="Cbr1-like_FAD-bd_dom"/>
</dbReference>
<dbReference type="PRINTS" id="PR00371">
    <property type="entry name" value="FPNCR"/>
</dbReference>
<feature type="binding site" evidence="9">
    <location>
        <position position="140"/>
    </location>
    <ligand>
        <name>FAD</name>
        <dbReference type="ChEBI" id="CHEBI:57692"/>
    </ligand>
</feature>
<comment type="subcellular location">
    <subcellularLocation>
        <location evidence="2">Mitochondrion outer membrane</location>
        <topology evidence="2">Single-pass membrane protein</topology>
    </subcellularLocation>
</comment>
<dbReference type="HOGENOM" id="CLU_003827_9_1_1"/>
<dbReference type="Proteomes" id="UP000002035">
    <property type="component" value="Unassembled WGS sequence"/>
</dbReference>
<evidence type="ECO:0000256" key="1">
    <source>
        <dbReference type="ARBA" id="ARBA00001974"/>
    </source>
</evidence>
<dbReference type="Pfam" id="PF00970">
    <property type="entry name" value="FAD_binding_6"/>
    <property type="match status" value="1"/>
</dbReference>
<evidence type="ECO:0000256" key="11">
    <source>
        <dbReference type="SAM" id="Phobius"/>
    </source>
</evidence>
<evidence type="ECO:0000313" key="13">
    <source>
        <dbReference type="EMBL" id="EEQ31629.1"/>
    </source>
</evidence>
<keyword evidence="8 11" id="KW-0472">Membrane</keyword>
<feature type="binding site" evidence="9">
    <location>
        <position position="142"/>
    </location>
    <ligand>
        <name>FAD</name>
        <dbReference type="ChEBI" id="CHEBI:57692"/>
    </ligand>
</feature>
<accession>C5FPM4</accession>
<dbReference type="InterPro" id="IPR001834">
    <property type="entry name" value="CBR-like"/>
</dbReference>
<dbReference type="SUPFAM" id="SSF63380">
    <property type="entry name" value="Riboflavin synthase domain-like"/>
    <property type="match status" value="1"/>
</dbReference>
<dbReference type="SUPFAM" id="SSF52343">
    <property type="entry name" value="Ferredoxin reductase-like, C-terminal NADP-linked domain"/>
    <property type="match status" value="1"/>
</dbReference>
<feature type="binding site" evidence="9">
    <location>
        <position position="141"/>
    </location>
    <ligand>
        <name>FAD</name>
        <dbReference type="ChEBI" id="CHEBI:57692"/>
    </ligand>
</feature>
<sequence>MEAVKHTLITFRGRLSGWPVGRVLAGVTAAGFTTFIITRNFQTSSRMSQPATKAAFWKAGPSFLRLRLHSSEQVSPTSKRLRFELPTPDTISGLGLCSAVLSVAWPKGSFFPVLRPYTPVSRLDEPGFLDLTVKHYSGGKMSTHLHSLSPGDTLLIAAVIPSYSWTPNKHEDITLIAGGGGITPLYQLAQGILNNPDDTRTKINLIYGVNKESEILFQDQFDQWRHQFPDRFKATFVVGSPEPGSPHEKGRINADLLSKHMVLPKTGEKSVATKVFVCGPPAMEAALVGKRHDGILKQIGFTKDQVFQF</sequence>
<dbReference type="GO" id="GO:0005741">
    <property type="term" value="C:mitochondrial outer membrane"/>
    <property type="evidence" value="ECO:0007669"/>
    <property type="project" value="UniProtKB-SubCell"/>
</dbReference>
<evidence type="ECO:0000256" key="3">
    <source>
        <dbReference type="ARBA" id="ARBA00006105"/>
    </source>
</evidence>
<feature type="binding site" evidence="9">
    <location>
        <position position="116"/>
    </location>
    <ligand>
        <name>FAD</name>
        <dbReference type="ChEBI" id="CHEBI:57692"/>
    </ligand>
</feature>
<dbReference type="Gene3D" id="3.40.50.80">
    <property type="entry name" value="Nucleotide-binding domain of ferredoxin-NADP reductase (FNR) module"/>
    <property type="match status" value="1"/>
</dbReference>
<keyword evidence="14" id="KW-1185">Reference proteome</keyword>
<organism evidence="13 14">
    <name type="scientific">Arthroderma otae (strain ATCC MYA-4605 / CBS 113480)</name>
    <name type="common">Microsporum canis</name>
    <dbReference type="NCBI Taxonomy" id="554155"/>
    <lineage>
        <taxon>Eukaryota</taxon>
        <taxon>Fungi</taxon>
        <taxon>Dikarya</taxon>
        <taxon>Ascomycota</taxon>
        <taxon>Pezizomycotina</taxon>
        <taxon>Eurotiomycetes</taxon>
        <taxon>Eurotiomycetidae</taxon>
        <taxon>Onygenales</taxon>
        <taxon>Arthrodermataceae</taxon>
        <taxon>Microsporum</taxon>
    </lineage>
</organism>
<dbReference type="InterPro" id="IPR039261">
    <property type="entry name" value="FNR_nucleotide-bd"/>
</dbReference>
<proteinExistence type="inferred from homology"/>
<keyword evidence="11" id="KW-0812">Transmembrane</keyword>
<dbReference type="eggNOG" id="KOG0534">
    <property type="taxonomic scope" value="Eukaryota"/>
</dbReference>
<feature type="binding site" evidence="9">
    <location>
        <position position="134"/>
    </location>
    <ligand>
        <name>FAD</name>
        <dbReference type="ChEBI" id="CHEBI:57692"/>
    </ligand>
</feature>
<evidence type="ECO:0000256" key="5">
    <source>
        <dbReference type="ARBA" id="ARBA00022827"/>
    </source>
</evidence>
<dbReference type="InterPro" id="IPR001709">
    <property type="entry name" value="Flavoprot_Pyr_Nucl_cyt_Rdtase"/>
</dbReference>
<evidence type="ECO:0000256" key="9">
    <source>
        <dbReference type="PIRSR" id="PIRSR601834-1"/>
    </source>
</evidence>
<dbReference type="OMA" id="WLPVIRP"/>
<dbReference type="EC" id="1.6.2.2" evidence="10"/>
<comment type="similarity">
    <text evidence="3 10">Belongs to the flavoprotein pyridine nucleotide cytochrome reductase family.</text>
</comment>
<dbReference type="OrthoDB" id="432685at2759"/>
<reference evidence="14" key="1">
    <citation type="journal article" date="2012" name="MBio">
        <title>Comparative genome analysis of Trichophyton rubrum and related dermatophytes reveals candidate genes involved in infection.</title>
        <authorList>
            <person name="Martinez D.A."/>
            <person name="Oliver B.G."/>
            <person name="Graeser Y."/>
            <person name="Goldberg J.M."/>
            <person name="Li W."/>
            <person name="Martinez-Rossi N.M."/>
            <person name="Monod M."/>
            <person name="Shelest E."/>
            <person name="Barton R.C."/>
            <person name="Birch E."/>
            <person name="Brakhage A.A."/>
            <person name="Chen Z."/>
            <person name="Gurr S.J."/>
            <person name="Heiman D."/>
            <person name="Heitman J."/>
            <person name="Kosti I."/>
            <person name="Rossi A."/>
            <person name="Saif S."/>
            <person name="Samalova M."/>
            <person name="Saunders C.W."/>
            <person name="Shea T."/>
            <person name="Summerbell R.C."/>
            <person name="Xu J."/>
            <person name="Young S."/>
            <person name="Zeng Q."/>
            <person name="Birren B.W."/>
            <person name="Cuomo C.A."/>
            <person name="White T.C."/>
        </authorList>
    </citation>
    <scope>NUCLEOTIDE SEQUENCE [LARGE SCALE GENOMIC DNA]</scope>
    <source>
        <strain evidence="14">ATCC MYA-4605 / CBS 113480</strain>
    </source>
</reference>
<feature type="binding site" evidence="9">
    <location>
        <position position="115"/>
    </location>
    <ligand>
        <name>FAD</name>
        <dbReference type="ChEBI" id="CHEBI:57692"/>
    </ligand>
</feature>
<dbReference type="PROSITE" id="PS51384">
    <property type="entry name" value="FAD_FR"/>
    <property type="match status" value="1"/>
</dbReference>
<evidence type="ECO:0000256" key="7">
    <source>
        <dbReference type="ARBA" id="ARBA00023027"/>
    </source>
</evidence>
<comment type="cofactor">
    <cofactor evidence="1 9 10">
        <name>FAD</name>
        <dbReference type="ChEBI" id="CHEBI:57692"/>
    </cofactor>
</comment>
<dbReference type="InterPro" id="IPR001433">
    <property type="entry name" value="OxRdtase_FAD/NAD-bd"/>
</dbReference>
<evidence type="ECO:0000256" key="6">
    <source>
        <dbReference type="ARBA" id="ARBA00023002"/>
    </source>
</evidence>
<feature type="binding site" evidence="9">
    <location>
        <position position="183"/>
    </location>
    <ligand>
        <name>FAD</name>
        <dbReference type="ChEBI" id="CHEBI:57692"/>
    </ligand>
</feature>
<feature type="transmembrane region" description="Helical" evidence="11">
    <location>
        <begin position="20"/>
        <end position="38"/>
    </location>
</feature>
<dbReference type="PANTHER" id="PTHR19370:SF101">
    <property type="entry name" value="NADH-CYTOCHROME B5 REDUCTASE"/>
    <property type="match status" value="1"/>
</dbReference>
<protein>
    <recommendedName>
        <fullName evidence="10">NADH-cytochrome b5 reductase</fullName>
        <ecNumber evidence="10">1.6.2.2</ecNumber>
    </recommendedName>
</protein>
<keyword evidence="5 9" id="KW-0274">FAD</keyword>
<keyword evidence="7 10" id="KW-0520">NAD</keyword>
<keyword evidence="4 9" id="KW-0285">Flavoprotein</keyword>
<dbReference type="STRING" id="554155.C5FPM4"/>
<evidence type="ECO:0000259" key="12">
    <source>
        <dbReference type="PROSITE" id="PS51384"/>
    </source>
</evidence>
<name>C5FPM4_ARTOC</name>
<keyword evidence="11" id="KW-1133">Transmembrane helix</keyword>
<dbReference type="CDD" id="cd06183">
    <property type="entry name" value="cyt_b5_reduct_like"/>
    <property type="match status" value="1"/>
</dbReference>
<dbReference type="PRINTS" id="PR00406">
    <property type="entry name" value="CYTB5RDTASE"/>
</dbReference>
<dbReference type="Gene3D" id="2.40.30.10">
    <property type="entry name" value="Translation factors"/>
    <property type="match status" value="1"/>
</dbReference>
<dbReference type="Pfam" id="PF00175">
    <property type="entry name" value="NAD_binding_1"/>
    <property type="match status" value="1"/>
</dbReference>
<evidence type="ECO:0000256" key="4">
    <source>
        <dbReference type="ARBA" id="ARBA00022630"/>
    </source>
</evidence>
<evidence type="ECO:0000313" key="14">
    <source>
        <dbReference type="Proteomes" id="UP000002035"/>
    </source>
</evidence>
<dbReference type="RefSeq" id="XP_002846711.1">
    <property type="nucleotide sequence ID" value="XM_002846665.1"/>
</dbReference>
<dbReference type="PANTHER" id="PTHR19370">
    <property type="entry name" value="NADH-CYTOCHROME B5 REDUCTASE"/>
    <property type="match status" value="1"/>
</dbReference>
<evidence type="ECO:0000256" key="2">
    <source>
        <dbReference type="ARBA" id="ARBA00004572"/>
    </source>
</evidence>
<dbReference type="AlphaFoldDB" id="C5FPM4"/>
<comment type="catalytic activity">
    <reaction evidence="10">
        <text>2 Fe(III)-[cytochrome b5] + NADH = 2 Fe(II)-[cytochrome b5] + NAD(+) + H(+)</text>
        <dbReference type="Rhea" id="RHEA:46680"/>
        <dbReference type="Rhea" id="RHEA-COMP:10438"/>
        <dbReference type="Rhea" id="RHEA-COMP:10439"/>
        <dbReference type="ChEBI" id="CHEBI:15378"/>
        <dbReference type="ChEBI" id="CHEBI:29033"/>
        <dbReference type="ChEBI" id="CHEBI:29034"/>
        <dbReference type="ChEBI" id="CHEBI:57540"/>
        <dbReference type="ChEBI" id="CHEBI:57945"/>
        <dbReference type="EC" id="1.6.2.2"/>
    </reaction>
</comment>